<feature type="transmembrane region" description="Helical" evidence="6">
    <location>
        <begin position="132"/>
        <end position="152"/>
    </location>
</feature>
<dbReference type="Pfam" id="PF01169">
    <property type="entry name" value="GDT1"/>
    <property type="match status" value="2"/>
</dbReference>
<comment type="subcellular location">
    <subcellularLocation>
        <location evidence="1 6">Membrane</location>
        <topology evidence="1 6">Multi-pass membrane protein</topology>
    </subcellularLocation>
</comment>
<comment type="similarity">
    <text evidence="2 6">Belongs to the GDT1 family.</text>
</comment>
<feature type="transmembrane region" description="Helical" evidence="6">
    <location>
        <begin position="32"/>
        <end position="55"/>
    </location>
</feature>
<feature type="transmembrane region" description="Helical" evidence="6">
    <location>
        <begin position="164"/>
        <end position="187"/>
    </location>
</feature>
<evidence type="ECO:0000313" key="8">
    <source>
        <dbReference type="Proteomes" id="UP000032749"/>
    </source>
</evidence>
<dbReference type="GO" id="GO:0046873">
    <property type="term" value="F:metal ion transmembrane transporter activity"/>
    <property type="evidence" value="ECO:0007669"/>
    <property type="project" value="InterPro"/>
</dbReference>
<evidence type="ECO:0000256" key="1">
    <source>
        <dbReference type="ARBA" id="ARBA00004141"/>
    </source>
</evidence>
<protein>
    <recommendedName>
        <fullName evidence="6">GDT1 family protein</fullName>
    </recommendedName>
</protein>
<feature type="transmembrane region" description="Helical" evidence="6">
    <location>
        <begin position="61"/>
        <end position="80"/>
    </location>
</feature>
<dbReference type="AlphaFoldDB" id="R4YUP2"/>
<evidence type="ECO:0000256" key="2">
    <source>
        <dbReference type="ARBA" id="ARBA00009190"/>
    </source>
</evidence>
<accession>R4YUP2</accession>
<dbReference type="PANTHER" id="PTHR12608:SF1">
    <property type="entry name" value="TRANSMEMBRANE PROTEIN 165"/>
    <property type="match status" value="1"/>
</dbReference>
<dbReference type="GO" id="GO:0016020">
    <property type="term" value="C:membrane"/>
    <property type="evidence" value="ECO:0007669"/>
    <property type="project" value="UniProtKB-SubCell"/>
</dbReference>
<dbReference type="EMBL" id="FO203512">
    <property type="protein sequence ID" value="CCK76864.1"/>
    <property type="molecule type" value="Genomic_DNA"/>
</dbReference>
<keyword evidence="8" id="KW-1185">Reference proteome</keyword>
<dbReference type="KEGG" id="oai:OLEAN_C26880"/>
<feature type="transmembrane region" description="Helical" evidence="6">
    <location>
        <begin position="101"/>
        <end position="126"/>
    </location>
</feature>
<dbReference type="InterPro" id="IPR001727">
    <property type="entry name" value="GDT1-like"/>
</dbReference>
<evidence type="ECO:0000256" key="4">
    <source>
        <dbReference type="ARBA" id="ARBA00022989"/>
    </source>
</evidence>
<proteinExistence type="inferred from homology"/>
<evidence type="ECO:0000256" key="6">
    <source>
        <dbReference type="RuleBase" id="RU365102"/>
    </source>
</evidence>
<dbReference type="HOGENOM" id="CLU_040186_2_2_6"/>
<gene>
    <name evidence="7" type="ORF">OLEAN_C26880</name>
</gene>
<dbReference type="STRING" id="698738.OLEAN_C26880"/>
<organism evidence="7 8">
    <name type="scientific">Oleispira antarctica RB-8</name>
    <dbReference type="NCBI Taxonomy" id="698738"/>
    <lineage>
        <taxon>Bacteria</taxon>
        <taxon>Pseudomonadati</taxon>
        <taxon>Pseudomonadota</taxon>
        <taxon>Gammaproteobacteria</taxon>
        <taxon>Oceanospirillales</taxon>
        <taxon>Oceanospirillaceae</taxon>
        <taxon>Oleispira</taxon>
    </lineage>
</organism>
<evidence type="ECO:0000313" key="7">
    <source>
        <dbReference type="EMBL" id="CCK76864.1"/>
    </source>
</evidence>
<evidence type="ECO:0000256" key="3">
    <source>
        <dbReference type="ARBA" id="ARBA00022692"/>
    </source>
</evidence>
<keyword evidence="3 6" id="KW-0812">Transmembrane</keyword>
<dbReference type="PANTHER" id="PTHR12608">
    <property type="entry name" value="TRANSMEMBRANE PROTEIN HTP-1 RELATED"/>
    <property type="match status" value="1"/>
</dbReference>
<sequence length="188" mass="20075">MTSFFLIFAAEIGDKSQLVCMALAVRYRAVPVLAGSILAFLLLNSVAVIFGAAIAGWIPELAIAIAVSVLFLGFGLHALLANADDEEITDEDLQVKSQRHILFSTFALITLAELGDKTQLAVIALSSQGNPTSVWLGSTLALVATSIMAVWAGRTLLQRIPIVLLHRISGILFIVLSSLAAYSAYLIY</sequence>
<reference evidence="7 8" key="1">
    <citation type="journal article" date="2013" name="Nat. Commun.">
        <title>Genome sequence and functional genomic analysis of the oil-degrading bacterium Oleispira antarctica.</title>
        <authorList>
            <person name="Kube M."/>
            <person name="Chernikova T.N."/>
            <person name="Al-Ramahi Y."/>
            <person name="Beloqui A."/>
            <person name="Lopez-Cortez N."/>
            <person name="Guazzaroni M.E."/>
            <person name="Heipieper H.J."/>
            <person name="Klages S."/>
            <person name="Kotsyurbenko O.R."/>
            <person name="Langer I."/>
            <person name="Nechitaylo T.Y."/>
            <person name="Lunsdorf H."/>
            <person name="Fernandez M."/>
            <person name="Juarez S."/>
            <person name="Ciordia S."/>
            <person name="Singer A."/>
            <person name="Kagan O."/>
            <person name="Egorova O."/>
            <person name="Petit P.A."/>
            <person name="Stogios P."/>
            <person name="Kim Y."/>
            <person name="Tchigvintsev A."/>
            <person name="Flick R."/>
            <person name="Denaro R."/>
            <person name="Genovese M."/>
            <person name="Albar J.P."/>
            <person name="Reva O.N."/>
            <person name="Martinez-Gomariz M."/>
            <person name="Tran H."/>
            <person name="Ferrer M."/>
            <person name="Savchenko A."/>
            <person name="Yakunin A.F."/>
            <person name="Yakimov M.M."/>
            <person name="Golyshina O.V."/>
            <person name="Reinhardt R."/>
            <person name="Golyshin P.N."/>
        </authorList>
    </citation>
    <scope>NUCLEOTIDE SEQUENCE [LARGE SCALE GENOMIC DNA]</scope>
</reference>
<keyword evidence="5 6" id="KW-0472">Membrane</keyword>
<keyword evidence="4 6" id="KW-1133">Transmembrane helix</keyword>
<evidence type="ECO:0000256" key="5">
    <source>
        <dbReference type="ARBA" id="ARBA00023136"/>
    </source>
</evidence>
<name>R4YUP2_OLEAN</name>
<dbReference type="Proteomes" id="UP000032749">
    <property type="component" value="Chromosome"/>
</dbReference>